<dbReference type="GO" id="GO:0016791">
    <property type="term" value="F:phosphatase activity"/>
    <property type="evidence" value="ECO:0007669"/>
    <property type="project" value="TreeGrafter"/>
</dbReference>
<protein>
    <recommendedName>
        <fullName evidence="5">Phosphoglycerate mutase-like protein</fullName>
    </recommendedName>
</protein>
<dbReference type="AlphaFoldDB" id="A0A6A6Z5B4"/>
<feature type="region of interest" description="Disordered" evidence="1">
    <location>
        <begin position="226"/>
        <end position="248"/>
    </location>
</feature>
<sequence>MPKKLIHLVRHGAGEHDETHDYTIHDPLLTDHGASQASALRDLLTTHGVFPSLELATSSPLRRCIQTSLIAFQPYLTSHPSLLLLPRAQESSAEPSNTGSSVPAIRAFFHGQPVALDFSMCERYPAFNSKTGLFAPMGPALEERAKELRAWLRAREERVVAVAAHGNFLHHLTGMIDAGGKQAGGDWGNAEWRVYEFVEAEVEGNGVADEEDKIRETEWSWRRRRAEGPSLVAGGDGEGGVEGVERGW</sequence>
<dbReference type="SMART" id="SM00855">
    <property type="entry name" value="PGAM"/>
    <property type="match status" value="1"/>
</dbReference>
<evidence type="ECO:0000313" key="3">
    <source>
        <dbReference type="Proteomes" id="UP000504636"/>
    </source>
</evidence>
<reference evidence="2 4" key="1">
    <citation type="journal article" date="2020" name="Stud. Mycol.">
        <title>101 Dothideomycetes genomes: a test case for predicting lifestyles and emergence of pathogens.</title>
        <authorList>
            <person name="Haridas S."/>
            <person name="Albert R."/>
            <person name="Binder M."/>
            <person name="Bloem J."/>
            <person name="Labutti K."/>
            <person name="Salamov A."/>
            <person name="Andreopoulos B."/>
            <person name="Baker S."/>
            <person name="Barry K."/>
            <person name="Bills G."/>
            <person name="Bluhm B."/>
            <person name="Cannon C."/>
            <person name="Castanera R."/>
            <person name="Culley D."/>
            <person name="Daum C."/>
            <person name="Ezra D."/>
            <person name="Gonzalez J."/>
            <person name="Henrissat B."/>
            <person name="Kuo A."/>
            <person name="Liang C."/>
            <person name="Lipzen A."/>
            <person name="Lutzoni F."/>
            <person name="Magnuson J."/>
            <person name="Mondo S."/>
            <person name="Nolan M."/>
            <person name="Ohm R."/>
            <person name="Pangilinan J."/>
            <person name="Park H.-J."/>
            <person name="Ramirez L."/>
            <person name="Alfaro M."/>
            <person name="Sun H."/>
            <person name="Tritt A."/>
            <person name="Yoshinaga Y."/>
            <person name="Zwiers L.-H."/>
            <person name="Turgeon B."/>
            <person name="Goodwin S."/>
            <person name="Spatafora J."/>
            <person name="Crous P."/>
            <person name="Grigoriev I."/>
        </authorList>
    </citation>
    <scope>NUCLEOTIDE SEQUENCE</scope>
    <source>
        <strain evidence="2 4">CBS 304.34</strain>
    </source>
</reference>
<evidence type="ECO:0000313" key="4">
    <source>
        <dbReference type="RefSeq" id="XP_033582339.1"/>
    </source>
</evidence>
<name>A0A6A6Z5B4_9PEZI</name>
<dbReference type="OrthoDB" id="496981at2759"/>
<dbReference type="Gene3D" id="3.40.50.1240">
    <property type="entry name" value="Phosphoglycerate mutase-like"/>
    <property type="match status" value="1"/>
</dbReference>
<keyword evidence="3" id="KW-1185">Reference proteome</keyword>
<dbReference type="InterPro" id="IPR013078">
    <property type="entry name" value="His_Pase_superF_clade-1"/>
</dbReference>
<gene>
    <name evidence="2 4" type="ORF">BDZ99DRAFT_567228</name>
</gene>
<dbReference type="RefSeq" id="XP_033582339.1">
    <property type="nucleotide sequence ID" value="XM_033727664.1"/>
</dbReference>
<evidence type="ECO:0000313" key="2">
    <source>
        <dbReference type="EMBL" id="KAF2815375.1"/>
    </source>
</evidence>
<organism evidence="2">
    <name type="scientific">Mytilinidion resinicola</name>
    <dbReference type="NCBI Taxonomy" id="574789"/>
    <lineage>
        <taxon>Eukaryota</taxon>
        <taxon>Fungi</taxon>
        <taxon>Dikarya</taxon>
        <taxon>Ascomycota</taxon>
        <taxon>Pezizomycotina</taxon>
        <taxon>Dothideomycetes</taxon>
        <taxon>Pleosporomycetidae</taxon>
        <taxon>Mytilinidiales</taxon>
        <taxon>Mytilinidiaceae</taxon>
        <taxon>Mytilinidion</taxon>
    </lineage>
</organism>
<dbReference type="InterPro" id="IPR050275">
    <property type="entry name" value="PGM_Phosphatase"/>
</dbReference>
<dbReference type="SUPFAM" id="SSF53254">
    <property type="entry name" value="Phosphoglycerate mutase-like"/>
    <property type="match status" value="1"/>
</dbReference>
<proteinExistence type="predicted"/>
<dbReference type="EMBL" id="MU003694">
    <property type="protein sequence ID" value="KAF2815375.1"/>
    <property type="molecule type" value="Genomic_DNA"/>
</dbReference>
<dbReference type="Proteomes" id="UP000504636">
    <property type="component" value="Unplaced"/>
</dbReference>
<evidence type="ECO:0000256" key="1">
    <source>
        <dbReference type="SAM" id="MobiDB-lite"/>
    </source>
</evidence>
<reference evidence="4" key="2">
    <citation type="submission" date="2020-04" db="EMBL/GenBank/DDBJ databases">
        <authorList>
            <consortium name="NCBI Genome Project"/>
        </authorList>
    </citation>
    <scope>NUCLEOTIDE SEQUENCE</scope>
    <source>
        <strain evidence="4">CBS 304.34</strain>
    </source>
</reference>
<dbReference type="GO" id="GO:0005737">
    <property type="term" value="C:cytoplasm"/>
    <property type="evidence" value="ECO:0007669"/>
    <property type="project" value="TreeGrafter"/>
</dbReference>
<dbReference type="InterPro" id="IPR029033">
    <property type="entry name" value="His_PPase_superfam"/>
</dbReference>
<reference evidence="4" key="3">
    <citation type="submission" date="2025-04" db="UniProtKB">
        <authorList>
            <consortium name="RefSeq"/>
        </authorList>
    </citation>
    <scope>IDENTIFICATION</scope>
    <source>
        <strain evidence="4">CBS 304.34</strain>
    </source>
</reference>
<dbReference type="Pfam" id="PF00300">
    <property type="entry name" value="His_Phos_1"/>
    <property type="match status" value="1"/>
</dbReference>
<dbReference type="PANTHER" id="PTHR48100">
    <property type="entry name" value="BROAD-SPECIFICITY PHOSPHATASE YOR283W-RELATED"/>
    <property type="match status" value="1"/>
</dbReference>
<dbReference type="GeneID" id="54468557"/>
<accession>A0A6A6Z5B4</accession>
<dbReference type="PANTHER" id="PTHR48100:SF54">
    <property type="entry name" value="PHOSPHATASE SPAC5H10.03-RELATED"/>
    <property type="match status" value="1"/>
</dbReference>
<evidence type="ECO:0008006" key="5">
    <source>
        <dbReference type="Google" id="ProtNLM"/>
    </source>
</evidence>
<dbReference type="CDD" id="cd07067">
    <property type="entry name" value="HP_PGM_like"/>
    <property type="match status" value="1"/>
</dbReference>